<dbReference type="OrthoDB" id="9801155at2"/>
<protein>
    <submittedName>
        <fullName evidence="8">Putative cytochrome P450 YjiB</fullName>
    </submittedName>
</protein>
<reference evidence="9" key="1">
    <citation type="submission" date="2018-12" db="EMBL/GenBank/DDBJ databases">
        <title>Tengunoibacter tsumagoiensis gen. nov., sp. nov., Dictyobacter kobayashii sp. nov., D. alpinus sp. nov., and D. joshuensis sp. nov. and description of Dictyobacteraceae fam. nov. within the order Ktedonobacterales isolated from Tengu-no-mugimeshi.</title>
        <authorList>
            <person name="Wang C.M."/>
            <person name="Zheng Y."/>
            <person name="Sakai Y."/>
            <person name="Toyoda A."/>
            <person name="Minakuchi Y."/>
            <person name="Abe K."/>
            <person name="Yokota A."/>
            <person name="Yabe S."/>
        </authorList>
    </citation>
    <scope>NUCLEOTIDE SEQUENCE [LARGE SCALE GENOMIC DNA]</scope>
    <source>
        <strain evidence="9">Uno3</strain>
    </source>
</reference>
<accession>A0A402A0G7</accession>
<dbReference type="InterPro" id="IPR001128">
    <property type="entry name" value="Cyt_P450"/>
</dbReference>
<evidence type="ECO:0000256" key="5">
    <source>
        <dbReference type="ARBA" id="ARBA00023004"/>
    </source>
</evidence>
<keyword evidence="3 7" id="KW-0479">Metal-binding</keyword>
<evidence type="ECO:0000256" key="7">
    <source>
        <dbReference type="RuleBase" id="RU000461"/>
    </source>
</evidence>
<sequence>MNPHSVRDQLLYPHECFRALRHEQPVYNEQAKFWEVSTYEDVHLLVTDHELFSSDESKFTPASEAPALKSILNMDPPRHRQLRSLLSQAFTPRALAQLTPRITEITQELLDAVEKKGAMDIIDDLSYPLPIIVIAELLGVPIEDRPQFKHWSDEIVSGEYDELTGENRELVLERVRQRVRKTMDEINEYFRSIIAQRRQQPGEDIISALLAARVDGQELTEDELLGFCALLLIAGNITTTNLIGNALLCFDEHPEAMVQLQQRPQLLPSAIEEVLRYRSPVTILARFAASDFILKEQLIRRGQVVLGWSGSANHDPDHFVHPECFDITRSPNQHLSFGHGIHFCLGAPLARLEAKIALGMLLERFTRIRITHERDLEPVNSTFIYGAKHVPITFAVR</sequence>
<evidence type="ECO:0000256" key="4">
    <source>
        <dbReference type="ARBA" id="ARBA00023002"/>
    </source>
</evidence>
<name>A0A402A0G7_9CHLR</name>
<dbReference type="PROSITE" id="PS00086">
    <property type="entry name" value="CYTOCHROME_P450"/>
    <property type="match status" value="1"/>
</dbReference>
<dbReference type="CDD" id="cd11032">
    <property type="entry name" value="P450_EryK-like"/>
    <property type="match status" value="1"/>
</dbReference>
<dbReference type="AlphaFoldDB" id="A0A402A0G7"/>
<dbReference type="SUPFAM" id="SSF48264">
    <property type="entry name" value="Cytochrome P450"/>
    <property type="match status" value="1"/>
</dbReference>
<proteinExistence type="inferred from homology"/>
<dbReference type="EMBL" id="BIFR01000001">
    <property type="protein sequence ID" value="GCE12552.1"/>
    <property type="molecule type" value="Genomic_DNA"/>
</dbReference>
<keyword evidence="5 7" id="KW-0408">Iron</keyword>
<evidence type="ECO:0000256" key="2">
    <source>
        <dbReference type="ARBA" id="ARBA00022617"/>
    </source>
</evidence>
<dbReference type="RefSeq" id="WP_126580161.1">
    <property type="nucleotide sequence ID" value="NZ_BIFR01000001.1"/>
</dbReference>
<dbReference type="InterPro" id="IPR002397">
    <property type="entry name" value="Cyt_P450_B"/>
</dbReference>
<keyword evidence="2 7" id="KW-0349">Heme</keyword>
<keyword evidence="4 7" id="KW-0560">Oxidoreductase</keyword>
<evidence type="ECO:0000313" key="8">
    <source>
        <dbReference type="EMBL" id="GCE12552.1"/>
    </source>
</evidence>
<dbReference type="Gene3D" id="1.10.630.10">
    <property type="entry name" value="Cytochrome P450"/>
    <property type="match status" value="1"/>
</dbReference>
<dbReference type="PANTHER" id="PTHR46696">
    <property type="entry name" value="P450, PUTATIVE (EUROFUNG)-RELATED"/>
    <property type="match status" value="1"/>
</dbReference>
<organism evidence="8 9">
    <name type="scientific">Tengunoibacter tsumagoiensis</name>
    <dbReference type="NCBI Taxonomy" id="2014871"/>
    <lineage>
        <taxon>Bacteria</taxon>
        <taxon>Bacillati</taxon>
        <taxon>Chloroflexota</taxon>
        <taxon>Ktedonobacteria</taxon>
        <taxon>Ktedonobacterales</taxon>
        <taxon>Dictyobacteraceae</taxon>
        <taxon>Tengunoibacter</taxon>
    </lineage>
</organism>
<dbReference type="GO" id="GO:0004497">
    <property type="term" value="F:monooxygenase activity"/>
    <property type="evidence" value="ECO:0007669"/>
    <property type="project" value="UniProtKB-KW"/>
</dbReference>
<dbReference type="GO" id="GO:0016705">
    <property type="term" value="F:oxidoreductase activity, acting on paired donors, with incorporation or reduction of molecular oxygen"/>
    <property type="evidence" value="ECO:0007669"/>
    <property type="project" value="InterPro"/>
</dbReference>
<evidence type="ECO:0000256" key="6">
    <source>
        <dbReference type="ARBA" id="ARBA00023033"/>
    </source>
</evidence>
<evidence type="ECO:0000256" key="1">
    <source>
        <dbReference type="ARBA" id="ARBA00010617"/>
    </source>
</evidence>
<dbReference type="Proteomes" id="UP000287352">
    <property type="component" value="Unassembled WGS sequence"/>
</dbReference>
<dbReference type="FunFam" id="1.10.630.10:FF:000018">
    <property type="entry name" value="Cytochrome P450 monooxygenase"/>
    <property type="match status" value="1"/>
</dbReference>
<evidence type="ECO:0000256" key="3">
    <source>
        <dbReference type="ARBA" id="ARBA00022723"/>
    </source>
</evidence>
<dbReference type="InterPro" id="IPR017972">
    <property type="entry name" value="Cyt_P450_CS"/>
</dbReference>
<gene>
    <name evidence="8" type="primary">yjiB_2</name>
    <name evidence="8" type="ORF">KTT_24110</name>
</gene>
<keyword evidence="9" id="KW-1185">Reference proteome</keyword>
<keyword evidence="6 7" id="KW-0503">Monooxygenase</keyword>
<evidence type="ECO:0000313" key="9">
    <source>
        <dbReference type="Proteomes" id="UP000287352"/>
    </source>
</evidence>
<comment type="similarity">
    <text evidence="1 7">Belongs to the cytochrome P450 family.</text>
</comment>
<comment type="caution">
    <text evidence="8">The sequence shown here is derived from an EMBL/GenBank/DDBJ whole genome shotgun (WGS) entry which is preliminary data.</text>
</comment>
<dbReference type="Pfam" id="PF00067">
    <property type="entry name" value="p450"/>
    <property type="match status" value="1"/>
</dbReference>
<dbReference type="PANTHER" id="PTHR46696:SF1">
    <property type="entry name" value="CYTOCHROME P450 YJIB-RELATED"/>
    <property type="match status" value="1"/>
</dbReference>
<dbReference type="InterPro" id="IPR036396">
    <property type="entry name" value="Cyt_P450_sf"/>
</dbReference>
<dbReference type="GO" id="GO:0020037">
    <property type="term" value="F:heme binding"/>
    <property type="evidence" value="ECO:0007669"/>
    <property type="project" value="InterPro"/>
</dbReference>
<dbReference type="GO" id="GO:0005506">
    <property type="term" value="F:iron ion binding"/>
    <property type="evidence" value="ECO:0007669"/>
    <property type="project" value="InterPro"/>
</dbReference>
<dbReference type="PRINTS" id="PR00359">
    <property type="entry name" value="BP450"/>
</dbReference>